<feature type="compositionally biased region" description="Basic and acidic residues" evidence="1">
    <location>
        <begin position="89"/>
        <end position="101"/>
    </location>
</feature>
<dbReference type="OrthoDB" id="8829812at2759"/>
<evidence type="ECO:0000313" key="3">
    <source>
        <dbReference type="Proteomes" id="UP000694397"/>
    </source>
</evidence>
<sequence length="131" mass="14080">PGEIPTLVFVECADDVVAAEQDYRQGDQEAHSVCRHVPLNPPGSVPSPAKGHGLYECQVSVHADHHQEEDAAGIVHGYGRPLESLSHGHSPERQAHSHDQVGRCQVAEVDIGHSEVLAVQAEHTEDEGVAH</sequence>
<reference evidence="2 3" key="1">
    <citation type="submission" date="2019-04" db="EMBL/GenBank/DDBJ databases">
        <authorList>
            <consortium name="Wellcome Sanger Institute Data Sharing"/>
        </authorList>
    </citation>
    <scope>NUCLEOTIDE SEQUENCE [LARGE SCALE GENOMIC DNA]</scope>
</reference>
<proteinExistence type="predicted"/>
<name>A0A8C9R7E4_SCLFO</name>
<protein>
    <submittedName>
        <fullName evidence="2">Uncharacterized protein</fullName>
    </submittedName>
</protein>
<dbReference type="Ensembl" id="ENSSFOT00015006280.2">
    <property type="protein sequence ID" value="ENSSFOP00015006181.2"/>
    <property type="gene ID" value="ENSSFOG00015004042.2"/>
</dbReference>
<keyword evidence="3" id="KW-1185">Reference proteome</keyword>
<dbReference type="Proteomes" id="UP000694397">
    <property type="component" value="Chromosome 1"/>
</dbReference>
<reference evidence="2" key="2">
    <citation type="submission" date="2025-08" db="UniProtKB">
        <authorList>
            <consortium name="Ensembl"/>
        </authorList>
    </citation>
    <scope>IDENTIFICATION</scope>
</reference>
<reference evidence="2" key="3">
    <citation type="submission" date="2025-09" db="UniProtKB">
        <authorList>
            <consortium name="Ensembl"/>
        </authorList>
    </citation>
    <scope>IDENTIFICATION</scope>
</reference>
<evidence type="ECO:0000256" key="1">
    <source>
        <dbReference type="SAM" id="MobiDB-lite"/>
    </source>
</evidence>
<evidence type="ECO:0000313" key="2">
    <source>
        <dbReference type="Ensembl" id="ENSSFOP00015006181.2"/>
    </source>
</evidence>
<dbReference type="AlphaFoldDB" id="A0A8C9R7E4"/>
<feature type="region of interest" description="Disordered" evidence="1">
    <location>
        <begin position="79"/>
        <end position="103"/>
    </location>
</feature>
<dbReference type="GeneTree" id="ENSGT00990000204393"/>
<accession>A0A8C9R7E4</accession>
<organism evidence="2 3">
    <name type="scientific">Scleropages formosus</name>
    <name type="common">Asian bonytongue</name>
    <name type="synonym">Osteoglossum formosum</name>
    <dbReference type="NCBI Taxonomy" id="113540"/>
    <lineage>
        <taxon>Eukaryota</taxon>
        <taxon>Metazoa</taxon>
        <taxon>Chordata</taxon>
        <taxon>Craniata</taxon>
        <taxon>Vertebrata</taxon>
        <taxon>Euteleostomi</taxon>
        <taxon>Actinopterygii</taxon>
        <taxon>Neopterygii</taxon>
        <taxon>Teleostei</taxon>
        <taxon>Osteoglossocephala</taxon>
        <taxon>Osteoglossomorpha</taxon>
        <taxon>Osteoglossiformes</taxon>
        <taxon>Osteoglossidae</taxon>
        <taxon>Scleropages</taxon>
    </lineage>
</organism>